<evidence type="ECO:0000256" key="1">
    <source>
        <dbReference type="ARBA" id="ARBA00012352"/>
    </source>
</evidence>
<evidence type="ECO:0000313" key="10">
    <source>
        <dbReference type="Proteomes" id="UP001642484"/>
    </source>
</evidence>
<accession>A0ABP0P9J4</accession>
<protein>
    <recommendedName>
        <fullName evidence="1">propanoyl-CoA C-acyltransferase</fullName>
        <ecNumber evidence="1">2.3.1.176</ecNumber>
    </recommendedName>
    <alternativeName>
        <fullName evidence="6">Propanoyl-CoA C-acyltransferase</fullName>
    </alternativeName>
</protein>
<dbReference type="PANTHER" id="PTHR42870:SF1">
    <property type="entry name" value="NON-SPECIFIC LIPID-TRANSFER PROTEIN-LIKE 2"/>
    <property type="match status" value="1"/>
</dbReference>
<reference evidence="9 10" key="1">
    <citation type="submission" date="2024-02" db="EMBL/GenBank/DDBJ databases">
        <authorList>
            <person name="Chen Y."/>
            <person name="Shah S."/>
            <person name="Dougan E. K."/>
            <person name="Thang M."/>
            <person name="Chan C."/>
        </authorList>
    </citation>
    <scope>NUCLEOTIDE SEQUENCE [LARGE SCALE GENOMIC DNA]</scope>
</reference>
<sequence length="424" mass="44619">AMLRKVYLVGGHVTPFVGKGYPNFQKGAKGLKEYFAESIQGAFQKTGVKAESIDRIYVGNFAGELFNSQGHLGAAVAAAHPALLYRPSMRVEDRRSLAADVADAACASGGLACAEAVRAIKSGDDCVMAVGVEVQTEADARTGGTYLARAADFNRQSSIDDFTFPALFARRAKAYLTKYPDVQMADLAGVGVKAYSNGNKNPLAHMHAIQLPPEKAVAGKEFLQNADLKPFVQHTHCSQVSDGGAAAIFMSEEGLKRSGLNEQSAVEIVASDYGVGDLWSDPADLTVMDTTKAVVTRMLASAGVSPSDLEVAEVHDCFAIAEVLMYEAIGLAGPGKGTELLKSGATSLTGKIPVNTGGGLISFGHPVGATGVKQVLEIYRQMKGLCGDYQMSRTPQLGLTVNMGGDDRTSAAMLLRNTSLTSKL</sequence>
<dbReference type="Gene3D" id="3.40.47.10">
    <property type="match status" value="1"/>
</dbReference>
<keyword evidence="3" id="KW-0808">Transferase</keyword>
<evidence type="ECO:0000256" key="3">
    <source>
        <dbReference type="ARBA" id="ARBA00022679"/>
    </source>
</evidence>
<dbReference type="InterPro" id="IPR002155">
    <property type="entry name" value="Thiolase"/>
</dbReference>
<dbReference type="PROSITE" id="PS00737">
    <property type="entry name" value="THIOLASE_2"/>
    <property type="match status" value="1"/>
</dbReference>
<dbReference type="PANTHER" id="PTHR42870">
    <property type="entry name" value="ACETYL-COA C-ACETYLTRANSFERASE"/>
    <property type="match status" value="1"/>
</dbReference>
<keyword evidence="4" id="KW-0445">Lipid transport</keyword>
<organism evidence="9 10">
    <name type="scientific">Durusdinium trenchii</name>
    <dbReference type="NCBI Taxonomy" id="1381693"/>
    <lineage>
        <taxon>Eukaryota</taxon>
        <taxon>Sar</taxon>
        <taxon>Alveolata</taxon>
        <taxon>Dinophyceae</taxon>
        <taxon>Suessiales</taxon>
        <taxon>Symbiodiniaceae</taxon>
        <taxon>Durusdinium</taxon>
    </lineage>
</organism>
<dbReference type="Pfam" id="PF00108">
    <property type="entry name" value="Thiolase_N"/>
    <property type="match status" value="1"/>
</dbReference>
<evidence type="ECO:0000256" key="4">
    <source>
        <dbReference type="ARBA" id="ARBA00023055"/>
    </source>
</evidence>
<dbReference type="Proteomes" id="UP001642484">
    <property type="component" value="Unassembled WGS sequence"/>
</dbReference>
<evidence type="ECO:0000256" key="6">
    <source>
        <dbReference type="ARBA" id="ARBA00032316"/>
    </source>
</evidence>
<dbReference type="SUPFAM" id="SSF53901">
    <property type="entry name" value="Thiolase-like"/>
    <property type="match status" value="1"/>
</dbReference>
<dbReference type="CDD" id="cd00829">
    <property type="entry name" value="SCP-x_thiolase"/>
    <property type="match status" value="1"/>
</dbReference>
<dbReference type="InterPro" id="IPR020616">
    <property type="entry name" value="Thiolase_N"/>
</dbReference>
<dbReference type="InterPro" id="IPR055140">
    <property type="entry name" value="Thiolase_C_2"/>
</dbReference>
<dbReference type="EC" id="2.3.1.176" evidence="1"/>
<dbReference type="EMBL" id="CAXAMN010022642">
    <property type="protein sequence ID" value="CAK9071597.1"/>
    <property type="molecule type" value="Genomic_DNA"/>
</dbReference>
<proteinExistence type="predicted"/>
<dbReference type="InterPro" id="IPR020613">
    <property type="entry name" value="Thiolase_CS"/>
</dbReference>
<evidence type="ECO:0000256" key="5">
    <source>
        <dbReference type="ARBA" id="ARBA00023121"/>
    </source>
</evidence>
<dbReference type="PIRSF" id="PIRSF000429">
    <property type="entry name" value="Ac-CoA_Ac_transf"/>
    <property type="match status" value="1"/>
</dbReference>
<keyword evidence="10" id="KW-1185">Reference proteome</keyword>
<feature type="domain" description="Thiolase N-terminal" evidence="7">
    <location>
        <begin position="30"/>
        <end position="253"/>
    </location>
</feature>
<evidence type="ECO:0000313" key="9">
    <source>
        <dbReference type="EMBL" id="CAK9071597.1"/>
    </source>
</evidence>
<gene>
    <name evidence="9" type="ORF">CCMP2556_LOCUS35194</name>
</gene>
<feature type="domain" description="Thiolase C-terminal" evidence="8">
    <location>
        <begin position="281"/>
        <end position="415"/>
    </location>
</feature>
<keyword evidence="5" id="KW-0446">Lipid-binding</keyword>
<evidence type="ECO:0000259" key="7">
    <source>
        <dbReference type="Pfam" id="PF00108"/>
    </source>
</evidence>
<comment type="caution">
    <text evidence="9">The sequence shown here is derived from an EMBL/GenBank/DDBJ whole genome shotgun (WGS) entry which is preliminary data.</text>
</comment>
<evidence type="ECO:0000259" key="8">
    <source>
        <dbReference type="Pfam" id="PF22691"/>
    </source>
</evidence>
<name>A0ABP0P9J4_9DINO</name>
<evidence type="ECO:0000256" key="2">
    <source>
        <dbReference type="ARBA" id="ARBA00022448"/>
    </source>
</evidence>
<feature type="non-terminal residue" evidence="9">
    <location>
        <position position="1"/>
    </location>
</feature>
<dbReference type="InterPro" id="IPR016039">
    <property type="entry name" value="Thiolase-like"/>
</dbReference>
<keyword evidence="2" id="KW-0813">Transport</keyword>
<dbReference type="Pfam" id="PF22691">
    <property type="entry name" value="Thiolase_C_1"/>
    <property type="match status" value="1"/>
</dbReference>